<dbReference type="GO" id="GO:0032787">
    <property type="term" value="P:monocarboxylic acid metabolic process"/>
    <property type="evidence" value="ECO:0007669"/>
    <property type="project" value="UniProtKB-ARBA"/>
</dbReference>
<dbReference type="InterPro" id="IPR011294">
    <property type="entry name" value="3-OHbutyrate_DH"/>
</dbReference>
<dbReference type="PANTHER" id="PTHR42879:SF2">
    <property type="entry name" value="3-OXOACYL-[ACYL-CARRIER-PROTEIN] REDUCTASE FABG"/>
    <property type="match status" value="1"/>
</dbReference>
<name>A0A084SKF4_9BACT</name>
<evidence type="ECO:0000313" key="2">
    <source>
        <dbReference type="EMBL" id="KFA88939.1"/>
    </source>
</evidence>
<evidence type="ECO:0000313" key="3">
    <source>
        <dbReference type="Proteomes" id="UP000028547"/>
    </source>
</evidence>
<dbReference type="SUPFAM" id="SSF51735">
    <property type="entry name" value="NAD(P)-binding Rossmann-fold domains"/>
    <property type="match status" value="1"/>
</dbReference>
<dbReference type="PROSITE" id="PS00061">
    <property type="entry name" value="ADH_SHORT"/>
    <property type="match status" value="1"/>
</dbReference>
<dbReference type="PRINTS" id="PR00080">
    <property type="entry name" value="SDRFAMILY"/>
</dbReference>
<sequence>MGELTGRTALVTGAASGIGRAVAEDLGARGARVLVSDLDEAGARAVAAGIPGAVAQRADVSSRQECQSLVNRAQKEWDRLDILVNNAGLQHVSPVEEFPEERWEQMIRIMLVGPFLLTKYALPLMYARKWGRIINVSSLHGLVASPYKSAYVSAKHGLMGLTKTVALEAADKGVTVNAICPSYVRTPLVEKQIADQARVHGMTETEVIERVMLAPAAVKRLLEPGEVAAYVSFLCSEAAGGITGAAQVMDCGWTAR</sequence>
<proteinExistence type="inferred from homology"/>
<dbReference type="GO" id="GO:0003858">
    <property type="term" value="F:3-hydroxybutyrate dehydrogenase activity"/>
    <property type="evidence" value="ECO:0007669"/>
    <property type="project" value="InterPro"/>
</dbReference>
<dbReference type="NCBIfam" id="NF009093">
    <property type="entry name" value="PRK12429.1"/>
    <property type="match status" value="1"/>
</dbReference>
<accession>A0A084SKF4</accession>
<dbReference type="RefSeq" id="WP_043406979.1">
    <property type="nucleotide sequence ID" value="NZ_JPMI01000270.1"/>
</dbReference>
<reference evidence="2 3" key="1">
    <citation type="submission" date="2014-07" db="EMBL/GenBank/DDBJ databases">
        <title>Draft Genome Sequence of Gephyronic Acid Producer, Cystobacter violaceus Strain Cb vi76.</title>
        <authorList>
            <person name="Stevens D.C."/>
            <person name="Young J."/>
            <person name="Carmichael R."/>
            <person name="Tan J."/>
            <person name="Taylor R.E."/>
        </authorList>
    </citation>
    <scope>NUCLEOTIDE SEQUENCE [LARGE SCALE GENOMIC DNA]</scope>
    <source>
        <strain evidence="2 3">Cb vi76</strain>
    </source>
</reference>
<dbReference type="InterPro" id="IPR002347">
    <property type="entry name" value="SDR_fam"/>
</dbReference>
<comment type="caution">
    <text evidence="2">The sequence shown here is derived from an EMBL/GenBank/DDBJ whole genome shotgun (WGS) entry which is preliminary data.</text>
</comment>
<dbReference type="Proteomes" id="UP000028547">
    <property type="component" value="Unassembled WGS sequence"/>
</dbReference>
<dbReference type="Gene3D" id="3.40.50.720">
    <property type="entry name" value="NAD(P)-binding Rossmann-like Domain"/>
    <property type="match status" value="1"/>
</dbReference>
<gene>
    <name evidence="2" type="ORF">Q664_37805</name>
</gene>
<dbReference type="InterPro" id="IPR020904">
    <property type="entry name" value="Sc_DH/Rdtase_CS"/>
</dbReference>
<organism evidence="2 3">
    <name type="scientific">Archangium violaceum Cb vi76</name>
    <dbReference type="NCBI Taxonomy" id="1406225"/>
    <lineage>
        <taxon>Bacteria</taxon>
        <taxon>Pseudomonadati</taxon>
        <taxon>Myxococcota</taxon>
        <taxon>Myxococcia</taxon>
        <taxon>Myxococcales</taxon>
        <taxon>Cystobacterineae</taxon>
        <taxon>Archangiaceae</taxon>
        <taxon>Archangium</taxon>
    </lineage>
</organism>
<dbReference type="InterPro" id="IPR036291">
    <property type="entry name" value="NAD(P)-bd_dom_sf"/>
</dbReference>
<dbReference type="FunFam" id="3.40.50.720:FF:000084">
    <property type="entry name" value="Short-chain dehydrogenase reductase"/>
    <property type="match status" value="1"/>
</dbReference>
<comment type="similarity">
    <text evidence="1">Belongs to the short-chain dehydrogenases/reductases (SDR) family.</text>
</comment>
<dbReference type="NCBIfam" id="TIGR01963">
    <property type="entry name" value="PHB_DH"/>
    <property type="match status" value="1"/>
</dbReference>
<protein>
    <submittedName>
        <fullName evidence="2">D-beta-hydroxybutyrate dehydrogenase</fullName>
    </submittedName>
</protein>
<dbReference type="PRINTS" id="PR00081">
    <property type="entry name" value="GDHRDH"/>
</dbReference>
<evidence type="ECO:0000256" key="1">
    <source>
        <dbReference type="ARBA" id="ARBA00006484"/>
    </source>
</evidence>
<dbReference type="EMBL" id="JPMI01000270">
    <property type="protein sequence ID" value="KFA88939.1"/>
    <property type="molecule type" value="Genomic_DNA"/>
</dbReference>
<dbReference type="Pfam" id="PF13561">
    <property type="entry name" value="adh_short_C2"/>
    <property type="match status" value="1"/>
</dbReference>
<dbReference type="InterPro" id="IPR050259">
    <property type="entry name" value="SDR"/>
</dbReference>
<dbReference type="AlphaFoldDB" id="A0A084SKF4"/>
<dbReference type="PANTHER" id="PTHR42879">
    <property type="entry name" value="3-OXOACYL-(ACYL-CARRIER-PROTEIN) REDUCTASE"/>
    <property type="match status" value="1"/>
</dbReference>